<comment type="caution">
    <text evidence="5">The sequence shown here is derived from an EMBL/GenBank/DDBJ whole genome shotgun (WGS) entry which is preliminary data.</text>
</comment>
<evidence type="ECO:0000256" key="3">
    <source>
        <dbReference type="ARBA" id="ARBA00022777"/>
    </source>
</evidence>
<dbReference type="InterPro" id="IPR018484">
    <property type="entry name" value="FGGY_N"/>
</dbReference>
<dbReference type="GO" id="GO:0006071">
    <property type="term" value="P:glycerol metabolic process"/>
    <property type="evidence" value="ECO:0007669"/>
    <property type="project" value="TreeGrafter"/>
</dbReference>
<keyword evidence="3" id="KW-0418">Kinase</keyword>
<sequence>MVLLAAIDQGTSSSRFLVFEADTGELVTSHQIEVRQLFPNPGWVEMDPIEIIETVKECIVQVVDKLEQLGISIDEIKSVGIANQRDP</sequence>
<dbReference type="OrthoDB" id="5422795at2759"/>
<evidence type="ECO:0000259" key="4">
    <source>
        <dbReference type="Pfam" id="PF00370"/>
    </source>
</evidence>
<evidence type="ECO:0000256" key="1">
    <source>
        <dbReference type="ARBA" id="ARBA00009156"/>
    </source>
</evidence>
<keyword evidence="2" id="KW-0808">Transferase</keyword>
<keyword evidence="6" id="KW-1185">Reference proteome</keyword>
<feature type="domain" description="Carbohydrate kinase FGGY N-terminal" evidence="4">
    <location>
        <begin position="5"/>
        <end position="85"/>
    </location>
</feature>
<reference evidence="5 6" key="1">
    <citation type="submission" date="2014-10" db="EMBL/GenBank/DDBJ databases">
        <title>Draft genome of the hookworm Ancylostoma caninum.</title>
        <authorList>
            <person name="Mitreva M."/>
        </authorList>
    </citation>
    <scope>NUCLEOTIDE SEQUENCE [LARGE SCALE GENOMIC DNA]</scope>
    <source>
        <strain evidence="5 6">Baltimore</strain>
    </source>
</reference>
<gene>
    <name evidence="5" type="ORF">ANCCAN_18325</name>
</gene>
<comment type="similarity">
    <text evidence="1">Belongs to the FGGY kinase family.</text>
</comment>
<evidence type="ECO:0000256" key="2">
    <source>
        <dbReference type="ARBA" id="ARBA00022679"/>
    </source>
</evidence>
<dbReference type="SUPFAM" id="SSF53067">
    <property type="entry name" value="Actin-like ATPase domain"/>
    <property type="match status" value="1"/>
</dbReference>
<dbReference type="GO" id="GO:0046167">
    <property type="term" value="P:glycerol-3-phosphate biosynthetic process"/>
    <property type="evidence" value="ECO:0007669"/>
    <property type="project" value="TreeGrafter"/>
</dbReference>
<dbReference type="Proteomes" id="UP000252519">
    <property type="component" value="Unassembled WGS sequence"/>
</dbReference>
<dbReference type="GO" id="GO:0006641">
    <property type="term" value="P:triglyceride metabolic process"/>
    <property type="evidence" value="ECO:0007669"/>
    <property type="project" value="TreeGrafter"/>
</dbReference>
<name>A0A368FXU3_ANCCA</name>
<dbReference type="InterPro" id="IPR043129">
    <property type="entry name" value="ATPase_NBD"/>
</dbReference>
<evidence type="ECO:0000313" key="6">
    <source>
        <dbReference type="Proteomes" id="UP000252519"/>
    </source>
</evidence>
<dbReference type="EMBL" id="JOJR01000624">
    <property type="protein sequence ID" value="RCN35809.1"/>
    <property type="molecule type" value="Genomic_DNA"/>
</dbReference>
<accession>A0A368FXU3</accession>
<organism evidence="5 6">
    <name type="scientific">Ancylostoma caninum</name>
    <name type="common">Dog hookworm</name>
    <dbReference type="NCBI Taxonomy" id="29170"/>
    <lineage>
        <taxon>Eukaryota</taxon>
        <taxon>Metazoa</taxon>
        <taxon>Ecdysozoa</taxon>
        <taxon>Nematoda</taxon>
        <taxon>Chromadorea</taxon>
        <taxon>Rhabditida</taxon>
        <taxon>Rhabditina</taxon>
        <taxon>Rhabditomorpha</taxon>
        <taxon>Strongyloidea</taxon>
        <taxon>Ancylostomatidae</taxon>
        <taxon>Ancylostomatinae</taxon>
        <taxon>Ancylostoma</taxon>
    </lineage>
</organism>
<dbReference type="PANTHER" id="PTHR10196:SF69">
    <property type="entry name" value="GLYCEROL KINASE"/>
    <property type="match status" value="1"/>
</dbReference>
<dbReference type="Gene3D" id="3.30.420.40">
    <property type="match status" value="1"/>
</dbReference>
<dbReference type="Pfam" id="PF00370">
    <property type="entry name" value="FGGY_N"/>
    <property type="match status" value="1"/>
</dbReference>
<dbReference type="GO" id="GO:0005739">
    <property type="term" value="C:mitochondrion"/>
    <property type="evidence" value="ECO:0007669"/>
    <property type="project" value="TreeGrafter"/>
</dbReference>
<evidence type="ECO:0000313" key="5">
    <source>
        <dbReference type="EMBL" id="RCN35809.1"/>
    </source>
</evidence>
<dbReference type="PANTHER" id="PTHR10196">
    <property type="entry name" value="SUGAR KINASE"/>
    <property type="match status" value="1"/>
</dbReference>
<dbReference type="AlphaFoldDB" id="A0A368FXU3"/>
<protein>
    <recommendedName>
        <fullName evidence="4">Carbohydrate kinase FGGY N-terminal domain-containing protein</fullName>
    </recommendedName>
</protein>
<proteinExistence type="inferred from homology"/>
<dbReference type="GO" id="GO:0004370">
    <property type="term" value="F:glycerol kinase activity"/>
    <property type="evidence" value="ECO:0007669"/>
    <property type="project" value="TreeGrafter"/>
</dbReference>
<dbReference type="STRING" id="29170.A0A368FXU3"/>